<dbReference type="AlphaFoldDB" id="A0A174Z1E9"/>
<dbReference type="OrthoDB" id="1748794at2"/>
<sequence length="243" mass="27943">MKKKKKKKRGMFRFIVVLLLLVIFVLLFQTRSIKVKGNEYYGENSIISWLEKDKLSMNTVYLFWKYNYTDAEVPSVVEEMKLTFENPWTLVAHVKEKGKSGYVSFNDTNLYFDRKGTALFESKKTFTGVPYVEGLSFDASKVEIGKKIPVEDDSAFTLIAEASKYLVKYSLTPDKLVYANEQSVVLYFGSVEVLIGNKEYEIRIAQIKPILEKLKEQYPDQAGVLHLENYEADSASINFTPQS</sequence>
<dbReference type="RefSeq" id="WP_055162136.1">
    <property type="nucleotide sequence ID" value="NZ_CZBX01000001.1"/>
</dbReference>
<dbReference type="EMBL" id="CZBX01000001">
    <property type="protein sequence ID" value="CUQ81234.1"/>
    <property type="molecule type" value="Genomic_DNA"/>
</dbReference>
<evidence type="ECO:0000313" key="2">
    <source>
        <dbReference type="Proteomes" id="UP000078383"/>
    </source>
</evidence>
<accession>A0A174Z1E9</accession>
<dbReference type="Proteomes" id="UP000078383">
    <property type="component" value="Unassembled WGS sequence"/>
</dbReference>
<evidence type="ECO:0000313" key="1">
    <source>
        <dbReference type="EMBL" id="CUQ81234.1"/>
    </source>
</evidence>
<gene>
    <name evidence="1" type="ORF">ERS852502_00242</name>
</gene>
<reference evidence="1 2" key="1">
    <citation type="submission" date="2015-09" db="EMBL/GenBank/DDBJ databases">
        <authorList>
            <consortium name="Pathogen Informatics"/>
        </authorList>
    </citation>
    <scope>NUCLEOTIDE SEQUENCE [LARGE SCALE GENOMIC DNA]</scope>
    <source>
        <strain evidence="1 2">2789STDY5834889</strain>
    </source>
</reference>
<dbReference type="GeneID" id="303257709"/>
<organism evidence="1 2">
    <name type="scientific">[Ruminococcus] torques</name>
    <dbReference type="NCBI Taxonomy" id="33039"/>
    <lineage>
        <taxon>Bacteria</taxon>
        <taxon>Bacillati</taxon>
        <taxon>Bacillota</taxon>
        <taxon>Clostridia</taxon>
        <taxon>Lachnospirales</taxon>
        <taxon>Lachnospiraceae</taxon>
        <taxon>Mediterraneibacter</taxon>
    </lineage>
</organism>
<evidence type="ECO:0008006" key="3">
    <source>
        <dbReference type="Google" id="ProtNLM"/>
    </source>
</evidence>
<protein>
    <recommendedName>
        <fullName evidence="3">Cell division protein FtsQ</fullName>
    </recommendedName>
</protein>
<proteinExistence type="predicted"/>
<name>A0A174Z1E9_9FIRM</name>